<evidence type="ECO:0000256" key="2">
    <source>
        <dbReference type="ARBA" id="ARBA00022485"/>
    </source>
</evidence>
<keyword evidence="9" id="KW-0326">Glycosidase</keyword>
<evidence type="ECO:0000256" key="9">
    <source>
        <dbReference type="ARBA" id="ARBA00023295"/>
    </source>
</evidence>
<keyword evidence="5" id="KW-0378">Hydrolase</keyword>
<dbReference type="Pfam" id="PF00633">
    <property type="entry name" value="HHH"/>
    <property type="match status" value="1"/>
</dbReference>
<evidence type="ECO:0000259" key="10">
    <source>
        <dbReference type="SMART" id="SM00478"/>
    </source>
</evidence>
<dbReference type="InterPro" id="IPR023170">
    <property type="entry name" value="HhH_base_excis_C"/>
</dbReference>
<dbReference type="Gene3D" id="1.10.1670.10">
    <property type="entry name" value="Helix-hairpin-Helix base-excision DNA repair enzymes (C-terminal)"/>
    <property type="match status" value="1"/>
</dbReference>
<dbReference type="SMART" id="SM00478">
    <property type="entry name" value="ENDO3c"/>
    <property type="match status" value="1"/>
</dbReference>
<keyword evidence="8" id="KW-0234">DNA repair</keyword>
<dbReference type="PIRSF" id="PIRSF001435">
    <property type="entry name" value="Nth"/>
    <property type="match status" value="1"/>
</dbReference>
<proteinExistence type="inferred from homology"/>
<organism evidence="11 12">
    <name type="scientific">Atopococcus tabaci</name>
    <dbReference type="NCBI Taxonomy" id="269774"/>
    <lineage>
        <taxon>Bacteria</taxon>
        <taxon>Bacillati</taxon>
        <taxon>Bacillota</taxon>
        <taxon>Bacilli</taxon>
        <taxon>Lactobacillales</taxon>
        <taxon>Carnobacteriaceae</taxon>
        <taxon>Atopococcus</taxon>
    </lineage>
</organism>
<dbReference type="PANTHER" id="PTHR10359:SF18">
    <property type="entry name" value="ENDONUCLEASE III"/>
    <property type="match status" value="1"/>
</dbReference>
<comment type="similarity">
    <text evidence="1">Belongs to the Nth/MutY family.</text>
</comment>
<dbReference type="InterPro" id="IPR003265">
    <property type="entry name" value="HhH-GPD_domain"/>
</dbReference>
<dbReference type="FunFam" id="1.10.340.30:FF:000001">
    <property type="entry name" value="Endonuclease III"/>
    <property type="match status" value="1"/>
</dbReference>
<keyword evidence="11" id="KW-0540">Nuclease</keyword>
<dbReference type="InterPro" id="IPR004036">
    <property type="entry name" value="Endonuclease-III-like_CS2"/>
</dbReference>
<keyword evidence="3" id="KW-0479">Metal-binding</keyword>
<protein>
    <submittedName>
        <fullName evidence="11">Endonuclease III</fullName>
        <ecNumber evidence="11">4.2.99.18</ecNumber>
    </submittedName>
</protein>
<evidence type="ECO:0000256" key="3">
    <source>
        <dbReference type="ARBA" id="ARBA00022723"/>
    </source>
</evidence>
<evidence type="ECO:0000256" key="7">
    <source>
        <dbReference type="ARBA" id="ARBA00023014"/>
    </source>
</evidence>
<keyword evidence="12" id="KW-1185">Reference proteome</keyword>
<dbReference type="EMBL" id="JAUNQW010000035">
    <property type="protein sequence ID" value="MDO5457930.1"/>
    <property type="molecule type" value="Genomic_DNA"/>
</dbReference>
<feature type="non-terminal residue" evidence="11">
    <location>
        <position position="181"/>
    </location>
</feature>
<evidence type="ECO:0000256" key="6">
    <source>
        <dbReference type="ARBA" id="ARBA00023004"/>
    </source>
</evidence>
<dbReference type="EC" id="4.2.99.18" evidence="11"/>
<reference evidence="11" key="1">
    <citation type="submission" date="2023-07" db="EMBL/GenBank/DDBJ databases">
        <title>Between Cages and Wild: Unraveling the Impact of Captivity on Animal Microbiomes and Antimicrobial Resistance.</title>
        <authorList>
            <person name="Schmartz G.P."/>
            <person name="Rehner J."/>
            <person name="Schuff M.J."/>
            <person name="Becker S.L."/>
            <person name="Kravczyk M."/>
            <person name="Gurevich A."/>
            <person name="Francke R."/>
            <person name="Mueller R."/>
            <person name="Keller V."/>
            <person name="Keller A."/>
        </authorList>
    </citation>
    <scope>NUCLEOTIDE SEQUENCE</scope>
    <source>
        <strain evidence="11">S39M_St_73</strain>
    </source>
</reference>
<evidence type="ECO:0000256" key="8">
    <source>
        <dbReference type="ARBA" id="ARBA00023204"/>
    </source>
</evidence>
<dbReference type="GO" id="GO:0051539">
    <property type="term" value="F:4 iron, 4 sulfur cluster binding"/>
    <property type="evidence" value="ECO:0007669"/>
    <property type="project" value="UniProtKB-KW"/>
</dbReference>
<keyword evidence="4" id="KW-0227">DNA damage</keyword>
<keyword evidence="11" id="KW-0255">Endonuclease</keyword>
<evidence type="ECO:0000256" key="1">
    <source>
        <dbReference type="ARBA" id="ARBA00008343"/>
    </source>
</evidence>
<feature type="domain" description="HhH-GPD" evidence="10">
    <location>
        <begin position="43"/>
        <end position="181"/>
    </location>
</feature>
<dbReference type="GO" id="GO:0140078">
    <property type="term" value="F:class I DNA-(apurinic or apyrimidinic site) endonuclease activity"/>
    <property type="evidence" value="ECO:0007669"/>
    <property type="project" value="UniProtKB-EC"/>
</dbReference>
<dbReference type="PROSITE" id="PS01155">
    <property type="entry name" value="ENDONUCLEASE_III_2"/>
    <property type="match status" value="1"/>
</dbReference>
<keyword evidence="11" id="KW-0456">Lyase</keyword>
<dbReference type="Pfam" id="PF00730">
    <property type="entry name" value="HhH-GPD"/>
    <property type="match status" value="1"/>
</dbReference>
<evidence type="ECO:0000256" key="5">
    <source>
        <dbReference type="ARBA" id="ARBA00022801"/>
    </source>
</evidence>
<dbReference type="GO" id="GO:0003677">
    <property type="term" value="F:DNA binding"/>
    <property type="evidence" value="ECO:0007669"/>
    <property type="project" value="InterPro"/>
</dbReference>
<name>A0AA43UDC9_9LACT</name>
<accession>A0AA43UDC9</accession>
<evidence type="ECO:0000313" key="12">
    <source>
        <dbReference type="Proteomes" id="UP001171751"/>
    </source>
</evidence>
<dbReference type="GO" id="GO:0019104">
    <property type="term" value="F:DNA N-glycosylase activity"/>
    <property type="evidence" value="ECO:0007669"/>
    <property type="project" value="TreeGrafter"/>
</dbReference>
<dbReference type="InterPro" id="IPR000445">
    <property type="entry name" value="HhH_motif"/>
</dbReference>
<dbReference type="Proteomes" id="UP001171751">
    <property type="component" value="Unassembled WGS sequence"/>
</dbReference>
<dbReference type="GO" id="GO:0006285">
    <property type="term" value="P:base-excision repair, AP site formation"/>
    <property type="evidence" value="ECO:0007669"/>
    <property type="project" value="TreeGrafter"/>
</dbReference>
<keyword evidence="2" id="KW-0004">4Fe-4S</keyword>
<dbReference type="GO" id="GO:0046872">
    <property type="term" value="F:metal ion binding"/>
    <property type="evidence" value="ECO:0007669"/>
    <property type="project" value="UniProtKB-KW"/>
</dbReference>
<dbReference type="SUPFAM" id="SSF48150">
    <property type="entry name" value="DNA-glycosylase"/>
    <property type="match status" value="1"/>
</dbReference>
<evidence type="ECO:0000313" key="11">
    <source>
        <dbReference type="EMBL" id="MDO5457930.1"/>
    </source>
</evidence>
<dbReference type="AlphaFoldDB" id="A0AA43UDC9"/>
<dbReference type="InterPro" id="IPR011257">
    <property type="entry name" value="DNA_glycosylase"/>
</dbReference>
<gene>
    <name evidence="11" type="primary">nth</name>
    <name evidence="11" type="ORF">Q4F26_06230</name>
</gene>
<dbReference type="Gene3D" id="1.10.340.30">
    <property type="entry name" value="Hypothetical protein, domain 2"/>
    <property type="match status" value="1"/>
</dbReference>
<dbReference type="PANTHER" id="PTHR10359">
    <property type="entry name" value="A/G-SPECIFIC ADENINE GLYCOSYLASE/ENDONUCLEASE III"/>
    <property type="match status" value="1"/>
</dbReference>
<keyword evidence="7" id="KW-0411">Iron-sulfur</keyword>
<keyword evidence="6" id="KW-0408">Iron</keyword>
<evidence type="ECO:0000256" key="4">
    <source>
        <dbReference type="ARBA" id="ARBA00022763"/>
    </source>
</evidence>
<dbReference type="CDD" id="cd00056">
    <property type="entry name" value="ENDO3c"/>
    <property type="match status" value="1"/>
</dbReference>
<sequence>MREEILTSEEVEQVVDAIIELYPRERTNLNYETEFELLVAAVLSAQTTDQAVNRVTPEIFENFPTPEELMAAPVEDIRDIIRPNGLANRKAEYLQGMSKMLVEVFDSQVPQRRDELLQLPGIGPKVANVILTNGFGIPAFAVDTHVKRLSQKLHFVPKDSKVSEIEDIMMQKLPEVKWFPA</sequence>
<comment type="caution">
    <text evidence="11">The sequence shown here is derived from an EMBL/GenBank/DDBJ whole genome shotgun (WGS) entry which is preliminary data.</text>
</comment>